<protein>
    <submittedName>
        <fullName evidence="2">Uncharacterized protein</fullName>
    </submittedName>
</protein>
<evidence type="ECO:0000256" key="1">
    <source>
        <dbReference type="SAM" id="MobiDB-lite"/>
    </source>
</evidence>
<proteinExistence type="predicted"/>
<sequence length="83" mass="9021">MAGSGCMRCEPLPGCLNQGSNLEPSRCQLNVQYTRLSPAPPGRMNTGASSEAKLSSRSPYQCEHRPGFFPQQVDSVSKYQVSN</sequence>
<accession>A0AAE1CZM4</accession>
<organism evidence="2 3">
    <name type="scientific">Elysia crispata</name>
    <name type="common">lettuce slug</name>
    <dbReference type="NCBI Taxonomy" id="231223"/>
    <lineage>
        <taxon>Eukaryota</taxon>
        <taxon>Metazoa</taxon>
        <taxon>Spiralia</taxon>
        <taxon>Lophotrochozoa</taxon>
        <taxon>Mollusca</taxon>
        <taxon>Gastropoda</taxon>
        <taxon>Heterobranchia</taxon>
        <taxon>Euthyneura</taxon>
        <taxon>Panpulmonata</taxon>
        <taxon>Sacoglossa</taxon>
        <taxon>Placobranchoidea</taxon>
        <taxon>Plakobranchidae</taxon>
        <taxon>Elysia</taxon>
    </lineage>
</organism>
<feature type="region of interest" description="Disordered" evidence="1">
    <location>
        <begin position="36"/>
        <end position="60"/>
    </location>
</feature>
<evidence type="ECO:0000313" key="3">
    <source>
        <dbReference type="Proteomes" id="UP001283361"/>
    </source>
</evidence>
<feature type="compositionally biased region" description="Polar residues" evidence="1">
    <location>
        <begin position="46"/>
        <end position="59"/>
    </location>
</feature>
<reference evidence="2" key="1">
    <citation type="journal article" date="2023" name="G3 (Bethesda)">
        <title>A reference genome for the long-term kleptoplast-retaining sea slug Elysia crispata morphotype clarki.</title>
        <authorList>
            <person name="Eastman K.E."/>
            <person name="Pendleton A.L."/>
            <person name="Shaikh M.A."/>
            <person name="Suttiyut T."/>
            <person name="Ogas R."/>
            <person name="Tomko P."/>
            <person name="Gavelis G."/>
            <person name="Widhalm J.R."/>
            <person name="Wisecaver J.H."/>
        </authorList>
    </citation>
    <scope>NUCLEOTIDE SEQUENCE</scope>
    <source>
        <strain evidence="2">ECLA1</strain>
    </source>
</reference>
<dbReference type="Proteomes" id="UP001283361">
    <property type="component" value="Unassembled WGS sequence"/>
</dbReference>
<gene>
    <name evidence="2" type="ORF">RRG08_011356</name>
</gene>
<keyword evidence="3" id="KW-1185">Reference proteome</keyword>
<dbReference type="EMBL" id="JAWDGP010006151">
    <property type="protein sequence ID" value="KAK3746347.1"/>
    <property type="molecule type" value="Genomic_DNA"/>
</dbReference>
<name>A0AAE1CZM4_9GAST</name>
<evidence type="ECO:0000313" key="2">
    <source>
        <dbReference type="EMBL" id="KAK3746347.1"/>
    </source>
</evidence>
<comment type="caution">
    <text evidence="2">The sequence shown here is derived from an EMBL/GenBank/DDBJ whole genome shotgun (WGS) entry which is preliminary data.</text>
</comment>
<dbReference type="AlphaFoldDB" id="A0AAE1CZM4"/>